<evidence type="ECO:0000256" key="1">
    <source>
        <dbReference type="SAM" id="MobiDB-lite"/>
    </source>
</evidence>
<name>A0A4D9CQP6_9STRA</name>
<keyword evidence="3" id="KW-1185">Reference proteome</keyword>
<organism evidence="2 3">
    <name type="scientific">Nannochloropsis salina CCMP1776</name>
    <dbReference type="NCBI Taxonomy" id="1027361"/>
    <lineage>
        <taxon>Eukaryota</taxon>
        <taxon>Sar</taxon>
        <taxon>Stramenopiles</taxon>
        <taxon>Ochrophyta</taxon>
        <taxon>Eustigmatophyceae</taxon>
        <taxon>Eustigmatales</taxon>
        <taxon>Monodopsidaceae</taxon>
        <taxon>Microchloropsis</taxon>
        <taxon>Microchloropsis salina</taxon>
    </lineage>
</organism>
<dbReference type="EMBL" id="SDOX01000126">
    <property type="protein sequence ID" value="TFJ81501.1"/>
    <property type="molecule type" value="Genomic_DNA"/>
</dbReference>
<feature type="compositionally biased region" description="Polar residues" evidence="1">
    <location>
        <begin position="615"/>
        <end position="625"/>
    </location>
</feature>
<feature type="region of interest" description="Disordered" evidence="1">
    <location>
        <begin position="53"/>
        <end position="154"/>
    </location>
</feature>
<feature type="region of interest" description="Disordered" evidence="1">
    <location>
        <begin position="640"/>
        <end position="719"/>
    </location>
</feature>
<dbReference type="AlphaFoldDB" id="A0A4D9CQP6"/>
<feature type="region of interest" description="Disordered" evidence="1">
    <location>
        <begin position="587"/>
        <end position="626"/>
    </location>
</feature>
<feature type="compositionally biased region" description="Polar residues" evidence="1">
    <location>
        <begin position="56"/>
        <end position="77"/>
    </location>
</feature>
<feature type="compositionally biased region" description="Basic residues" evidence="1">
    <location>
        <begin position="102"/>
        <end position="114"/>
    </location>
</feature>
<protein>
    <submittedName>
        <fullName evidence="2">Uncharacterized protein</fullName>
    </submittedName>
</protein>
<dbReference type="OrthoDB" id="10510143at2759"/>
<proteinExistence type="predicted"/>
<feature type="compositionally biased region" description="Pro residues" evidence="1">
    <location>
        <begin position="410"/>
        <end position="430"/>
    </location>
</feature>
<comment type="caution">
    <text evidence="2">The sequence shown here is derived from an EMBL/GenBank/DDBJ whole genome shotgun (WGS) entry which is preliminary data.</text>
</comment>
<dbReference type="Proteomes" id="UP000355283">
    <property type="component" value="Unassembled WGS sequence"/>
</dbReference>
<feature type="compositionally biased region" description="Basic and acidic residues" evidence="1">
    <location>
        <begin position="433"/>
        <end position="443"/>
    </location>
</feature>
<feature type="compositionally biased region" description="Basic and acidic residues" evidence="1">
    <location>
        <begin position="703"/>
        <end position="719"/>
    </location>
</feature>
<evidence type="ECO:0000313" key="2">
    <source>
        <dbReference type="EMBL" id="TFJ81501.1"/>
    </source>
</evidence>
<sequence length="719" mass="76638">MPDTDEALAVVAGLLLRVREDKNVGTSTCGKASTTPEGHAECVGKVAARQDCLPTTDASGSTRNVHRAQTAQRSAGTESGRAPSTQPPPRATGSTMTTLARVGKKKRGRPKASRMMREERGFTRKRRLGPTVGSGKEGGGSTTDDEGEQKDPSGKALKKGLVARFNDPAGASFWHSRPHHLIDQDSALICTARMDMVAAAVSLVKSQRLDPVKAHDFLYMVHCFSQSTGQDVSNGLSVALAAMLASYTPYQEQQRQGYPLIPRCTAAALAARLTKDETACYLVSRGGFGHHHVVECNERMATVFLPNPEIQGLVHQTGLGSSAFWGRFVCNESLLSLYAALVTLMLGYGSKTQIDVVLKCRTLQGEIARCLASLGFHCDSDGRGILILRLWPLVARNFSLGGANSVSSPPLFPPPSPPPSQSFPAEPPSLRPWEPHTDNENRTHSNSGVSQSNWSSGYSGFSDQSDVNKGNGAGYSDNIYISTRSYGGYSDNSYISSRSNGGYSDNSYISSRSNGGYSDNSYISSRSYGGYSDNNDISSRSNGGYSDNSYISSRSNGGYSDNSYISTRSYGGYSDNSYISSRSNGGYSDNSYSTQSHGGFHDSSHGPYGTHDSQRNGLKSGSICSGQALGGRVLKTEVVKRKAKGGMRRGTSGLGSRRGGRQEDEGAMIGGWGIEGGEELREEEARAREVEGEDSSSVLGADGGEKEDREEGGGSGKGE</sequence>
<gene>
    <name evidence="2" type="ORF">NSK_007172</name>
</gene>
<feature type="compositionally biased region" description="Polar residues" evidence="1">
    <location>
        <begin position="587"/>
        <end position="597"/>
    </location>
</feature>
<evidence type="ECO:0000313" key="3">
    <source>
        <dbReference type="Proteomes" id="UP000355283"/>
    </source>
</evidence>
<feature type="compositionally biased region" description="Low complexity" evidence="1">
    <location>
        <begin position="445"/>
        <end position="461"/>
    </location>
</feature>
<reference evidence="2 3" key="1">
    <citation type="submission" date="2019-01" db="EMBL/GenBank/DDBJ databases">
        <title>Nuclear Genome Assembly of the Microalgal Biofuel strain Nannochloropsis salina CCMP1776.</title>
        <authorList>
            <person name="Hovde B."/>
        </authorList>
    </citation>
    <scope>NUCLEOTIDE SEQUENCE [LARGE SCALE GENOMIC DNA]</scope>
    <source>
        <strain evidence="2 3">CCMP1776</strain>
    </source>
</reference>
<feature type="region of interest" description="Disordered" evidence="1">
    <location>
        <begin position="407"/>
        <end position="461"/>
    </location>
</feature>
<accession>A0A4D9CQP6</accession>